<comment type="caution">
    <text evidence="3">The sequence shown here is derived from an EMBL/GenBank/DDBJ whole genome shotgun (WGS) entry which is preliminary data.</text>
</comment>
<dbReference type="STRING" id="67767.A0A0J7NTL6"/>
<dbReference type="OrthoDB" id="8192811at2759"/>
<name>A0A0J7NTL6_LASNI</name>
<dbReference type="GO" id="GO:0016301">
    <property type="term" value="F:kinase activity"/>
    <property type="evidence" value="ECO:0007669"/>
    <property type="project" value="UniProtKB-KW"/>
</dbReference>
<evidence type="ECO:0000313" key="3">
    <source>
        <dbReference type="EMBL" id="KMQ95765.1"/>
    </source>
</evidence>
<keyword evidence="3" id="KW-0418">Kinase</keyword>
<dbReference type="EMBL" id="LBMM01001775">
    <property type="protein sequence ID" value="KMQ95765.1"/>
    <property type="molecule type" value="Genomic_DNA"/>
</dbReference>
<dbReference type="PaxDb" id="67767-A0A0J7NTL6"/>
<evidence type="ECO:0000256" key="1">
    <source>
        <dbReference type="SAM" id="Coils"/>
    </source>
</evidence>
<feature type="coiled-coil region" evidence="1">
    <location>
        <begin position="55"/>
        <end position="89"/>
    </location>
</feature>
<feature type="region of interest" description="Disordered" evidence="2">
    <location>
        <begin position="1"/>
        <end position="26"/>
    </location>
</feature>
<dbReference type="Proteomes" id="UP000036403">
    <property type="component" value="Unassembled WGS sequence"/>
</dbReference>
<accession>A0A0J7NTL6</accession>
<feature type="compositionally biased region" description="Low complexity" evidence="2">
    <location>
        <begin position="1"/>
        <end position="16"/>
    </location>
</feature>
<keyword evidence="3" id="KW-0808">Transferase</keyword>
<sequence>MCQNFSYNRTSSNSSTKSREPSGPQDELLEIINDFKNNVFTISEVERLVENWQKRNDVQQSFKDKQRQLTAMREEYDRIQKRLKEEMKTPTPFDKIRKFFSKGKKGKRNRISIFLESFSVIFM</sequence>
<dbReference type="AlphaFoldDB" id="A0A0J7NTL6"/>
<proteinExistence type="predicted"/>
<reference evidence="3 4" key="1">
    <citation type="submission" date="2015-04" db="EMBL/GenBank/DDBJ databases">
        <title>Lasius niger genome sequencing.</title>
        <authorList>
            <person name="Konorov E.A."/>
            <person name="Nikitin M.A."/>
            <person name="Kirill M.V."/>
            <person name="Chang P."/>
        </authorList>
    </citation>
    <scope>NUCLEOTIDE SEQUENCE [LARGE SCALE GENOMIC DNA]</scope>
    <source>
        <tissue evidence="3">Whole</tissue>
    </source>
</reference>
<organism evidence="3 4">
    <name type="scientific">Lasius niger</name>
    <name type="common">Black garden ant</name>
    <dbReference type="NCBI Taxonomy" id="67767"/>
    <lineage>
        <taxon>Eukaryota</taxon>
        <taxon>Metazoa</taxon>
        <taxon>Ecdysozoa</taxon>
        <taxon>Arthropoda</taxon>
        <taxon>Hexapoda</taxon>
        <taxon>Insecta</taxon>
        <taxon>Pterygota</taxon>
        <taxon>Neoptera</taxon>
        <taxon>Endopterygota</taxon>
        <taxon>Hymenoptera</taxon>
        <taxon>Apocrita</taxon>
        <taxon>Aculeata</taxon>
        <taxon>Formicoidea</taxon>
        <taxon>Formicidae</taxon>
        <taxon>Formicinae</taxon>
        <taxon>Lasius</taxon>
        <taxon>Lasius</taxon>
    </lineage>
</organism>
<keyword evidence="1" id="KW-0175">Coiled coil</keyword>
<keyword evidence="4" id="KW-1185">Reference proteome</keyword>
<evidence type="ECO:0000256" key="2">
    <source>
        <dbReference type="SAM" id="MobiDB-lite"/>
    </source>
</evidence>
<gene>
    <name evidence="3" type="ORF">RF55_4000</name>
</gene>
<protein>
    <submittedName>
        <fullName evidence="3">Phosphoinositide 3-kinase adapter protein 1-like isoform x3 protein</fullName>
    </submittedName>
</protein>
<evidence type="ECO:0000313" key="4">
    <source>
        <dbReference type="Proteomes" id="UP000036403"/>
    </source>
</evidence>